<evidence type="ECO:0000313" key="1">
    <source>
        <dbReference type="EMBL" id="QFZ21011.1"/>
    </source>
</evidence>
<evidence type="ECO:0008006" key="3">
    <source>
        <dbReference type="Google" id="ProtNLM"/>
    </source>
</evidence>
<evidence type="ECO:0000313" key="2">
    <source>
        <dbReference type="Proteomes" id="UP000325787"/>
    </source>
</evidence>
<accession>A0A5Q0H474</accession>
<keyword evidence="2" id="KW-1185">Reference proteome</keyword>
<proteinExistence type="predicted"/>
<organism evidence="1 2">
    <name type="scientific">Saccharothrix syringae</name>
    <name type="common">Nocardiopsis syringae</name>
    <dbReference type="NCBI Taxonomy" id="103733"/>
    <lineage>
        <taxon>Bacteria</taxon>
        <taxon>Bacillati</taxon>
        <taxon>Actinomycetota</taxon>
        <taxon>Actinomycetes</taxon>
        <taxon>Pseudonocardiales</taxon>
        <taxon>Pseudonocardiaceae</taxon>
        <taxon>Saccharothrix</taxon>
    </lineage>
</organism>
<sequence>MAEELTPEQVAELRARAGAGNRNAAGRLGEVLAGRGDLDGALRVWAEAYGDESPTTKRLAEVLAEQGDLGEAVNAWRFSDVVWQNPEGGRQAWMDALPADERADWQDDPEDWGFMEAERLARLLAERGDAAAVAELRARAEAGDAAAARELAD</sequence>
<protein>
    <recommendedName>
        <fullName evidence="3">Tetratricopeptide repeat protein</fullName>
    </recommendedName>
</protein>
<dbReference type="KEGG" id="ssyi:EKG83_29760"/>
<dbReference type="RefSeq" id="WP_033430206.1">
    <property type="nucleotide sequence ID" value="NZ_CP034550.1"/>
</dbReference>
<gene>
    <name evidence="1" type="ORF">EKG83_29760</name>
</gene>
<reference evidence="2" key="1">
    <citation type="journal article" date="2021" name="Curr. Microbiol.">
        <title>Complete genome of nocamycin-producing strain Saccharothrix syringae NRRL B-16468 reveals the biosynthetic potential for secondary metabolites.</title>
        <authorList>
            <person name="Mo X."/>
            <person name="Yang S."/>
        </authorList>
    </citation>
    <scope>NUCLEOTIDE SEQUENCE [LARGE SCALE GENOMIC DNA]</scope>
    <source>
        <strain evidence="2">ATCC 51364 / DSM 43886 / JCM 6844 / KCTC 9398 / NBRC 14523 / NRRL B-16468 / INA 2240</strain>
    </source>
</reference>
<name>A0A5Q0H474_SACSY</name>
<dbReference type="OrthoDB" id="3475201at2"/>
<dbReference type="Proteomes" id="UP000325787">
    <property type="component" value="Chromosome"/>
</dbReference>
<dbReference type="AlphaFoldDB" id="A0A5Q0H474"/>
<dbReference type="EMBL" id="CP034550">
    <property type="protein sequence ID" value="QFZ21011.1"/>
    <property type="molecule type" value="Genomic_DNA"/>
</dbReference>